<evidence type="ECO:0000313" key="3">
    <source>
        <dbReference type="Proteomes" id="UP000276103"/>
    </source>
</evidence>
<dbReference type="InterPro" id="IPR027417">
    <property type="entry name" value="P-loop_NTPase"/>
</dbReference>
<sequence length="413" mass="47648">MMNQESGFSVSKPVKFWNKSINADFRELFKSLGKAGIGGVLGKWEEVAKDTVEATAALGLTDKPEEIAWLLIYRSLTQALFDLVEGNKELLIEKPNTSDFELLSNNLNQSLESIEVRIDQDFFKYPKNLPIIKDIQIALIDWLQYFSINKSQAETISNRLPTYFIFSLRQEWSKQPQKYSYLKEEINTPFTKAAEKEQAWQLYLAWLQKQVEEPIFDEAFGLKQIYIPLRAYYQRQIETGKDDDFAPRGRDNQKYEQIVINLEHELEDWLKANDPDDAIRVISGGPGSGKSSFAKIFAANQAEKGHIRVLFIPLHHFEPSDDLVDAVGKFVRDDGFLRYNPLEVDKSEATLLIIFDGLDELAMQGKIATETAQQFIREVQKKVERFYGRGETRLKVLTGLKQKKKQKKVMMQR</sequence>
<dbReference type="InterPro" id="IPR054568">
    <property type="entry name" value="NNH3"/>
</dbReference>
<dbReference type="EMBL" id="RSCM01000008">
    <property type="protein sequence ID" value="RUS96151.1"/>
    <property type="molecule type" value="Genomic_DNA"/>
</dbReference>
<name>A0A433UQM8_ANAVA</name>
<gene>
    <name evidence="2" type="ORF">DSM107003_28130</name>
</gene>
<comment type="caution">
    <text evidence="2">The sequence shown here is derived from an EMBL/GenBank/DDBJ whole genome shotgun (WGS) entry which is preliminary data.</text>
</comment>
<reference evidence="2 3" key="1">
    <citation type="journal article" date="2019" name="Genome Biol. Evol.">
        <title>Day and night: Metabolic profiles and evolutionary relationships of six axenic non-marine cyanobacteria.</title>
        <authorList>
            <person name="Will S.E."/>
            <person name="Henke P."/>
            <person name="Boedeker C."/>
            <person name="Huang S."/>
            <person name="Brinkmann H."/>
            <person name="Rohde M."/>
            <person name="Jarek M."/>
            <person name="Friedl T."/>
            <person name="Seufert S."/>
            <person name="Schumacher M."/>
            <person name="Overmann J."/>
            <person name="Neumann-Schaal M."/>
            <person name="Petersen J."/>
        </authorList>
    </citation>
    <scope>NUCLEOTIDE SEQUENCE [LARGE SCALE GENOMIC DNA]</scope>
    <source>
        <strain evidence="2 3">SAG 1403-4b</strain>
    </source>
</reference>
<dbReference type="Proteomes" id="UP000276103">
    <property type="component" value="Unassembled WGS sequence"/>
</dbReference>
<dbReference type="RefSeq" id="WP_127054726.1">
    <property type="nucleotide sequence ID" value="NZ_RSCM01000008.1"/>
</dbReference>
<evidence type="ECO:0000259" key="1">
    <source>
        <dbReference type="Pfam" id="PF22735"/>
    </source>
</evidence>
<dbReference type="AlphaFoldDB" id="A0A433UQM8"/>
<dbReference type="OrthoDB" id="419933at2"/>
<organism evidence="2 3">
    <name type="scientific">Trichormus variabilis SAG 1403-4b</name>
    <dbReference type="NCBI Taxonomy" id="447716"/>
    <lineage>
        <taxon>Bacteria</taxon>
        <taxon>Bacillati</taxon>
        <taxon>Cyanobacteriota</taxon>
        <taxon>Cyanophyceae</taxon>
        <taxon>Nostocales</taxon>
        <taxon>Nostocaceae</taxon>
        <taxon>Trichormus</taxon>
    </lineage>
</organism>
<feature type="domain" description="NACHT N-terminal Helical" evidence="1">
    <location>
        <begin position="21"/>
        <end position="222"/>
    </location>
</feature>
<dbReference type="Pfam" id="PF22735">
    <property type="entry name" value="NNH3"/>
    <property type="match status" value="1"/>
</dbReference>
<dbReference type="SUPFAM" id="SSF52540">
    <property type="entry name" value="P-loop containing nucleoside triphosphate hydrolases"/>
    <property type="match status" value="1"/>
</dbReference>
<evidence type="ECO:0000313" key="2">
    <source>
        <dbReference type="EMBL" id="RUS96151.1"/>
    </source>
</evidence>
<dbReference type="Gene3D" id="3.40.50.300">
    <property type="entry name" value="P-loop containing nucleotide triphosphate hydrolases"/>
    <property type="match status" value="1"/>
</dbReference>
<proteinExistence type="predicted"/>
<keyword evidence="3" id="KW-1185">Reference proteome</keyword>
<accession>A0A433UQM8</accession>
<protein>
    <recommendedName>
        <fullName evidence="1">NACHT N-terminal Helical domain-containing protein</fullName>
    </recommendedName>
</protein>